<dbReference type="InterPro" id="IPR021218">
    <property type="entry name" value="DUF2784"/>
</dbReference>
<evidence type="ECO:0000256" key="1">
    <source>
        <dbReference type="SAM" id="Phobius"/>
    </source>
</evidence>
<organism evidence="2 3">
    <name type="scientific">Kangiella koreensis (strain DSM 16069 / JCM 12317 / KCTC 12182 / SW-125)</name>
    <dbReference type="NCBI Taxonomy" id="523791"/>
    <lineage>
        <taxon>Bacteria</taxon>
        <taxon>Pseudomonadati</taxon>
        <taxon>Pseudomonadota</taxon>
        <taxon>Gammaproteobacteria</taxon>
        <taxon>Kangiellales</taxon>
        <taxon>Kangiellaceae</taxon>
        <taxon>Kangiella</taxon>
    </lineage>
</organism>
<keyword evidence="3" id="KW-1185">Reference proteome</keyword>
<dbReference type="InParanoid" id="C7R9K7"/>
<evidence type="ECO:0008006" key="4">
    <source>
        <dbReference type="Google" id="ProtNLM"/>
    </source>
</evidence>
<sequence>MDTSDCYILLADLILITHALFVVFVVAGLILILIGGVCSWSWVRNLWFRLSHLIAIGFVVIQSWLGAICPLTIWENALREKAGELGYQDTFISYWLEKLLYYQLPQWVFVVAYSIFGALVLVSWFWVRPRAFRKQD</sequence>
<feature type="transmembrane region" description="Helical" evidence="1">
    <location>
        <begin position="50"/>
        <end position="74"/>
    </location>
</feature>
<reference evidence="2 3" key="1">
    <citation type="journal article" date="2009" name="Stand. Genomic Sci.">
        <title>Complete genome sequence of Kangiella koreensis type strain (SW-125).</title>
        <authorList>
            <person name="Han C."/>
            <person name="Sikorski J."/>
            <person name="Lapidus A."/>
            <person name="Nolan M."/>
            <person name="Glavina Del Rio T."/>
            <person name="Tice H."/>
            <person name="Cheng J.F."/>
            <person name="Lucas S."/>
            <person name="Chen F."/>
            <person name="Copeland A."/>
            <person name="Ivanova N."/>
            <person name="Mavromatis K."/>
            <person name="Ovchinnikova G."/>
            <person name="Pati A."/>
            <person name="Bruce D."/>
            <person name="Goodwin L."/>
            <person name="Pitluck S."/>
            <person name="Chen A."/>
            <person name="Palaniappan K."/>
            <person name="Land M."/>
            <person name="Hauser L."/>
            <person name="Chang Y.J."/>
            <person name="Jeffries C.D."/>
            <person name="Chain P."/>
            <person name="Saunders E."/>
            <person name="Brettin T."/>
            <person name="Goker M."/>
            <person name="Tindall B.J."/>
            <person name="Bristow J."/>
            <person name="Eisen J.A."/>
            <person name="Markowitz V."/>
            <person name="Hugenholtz P."/>
            <person name="Kyrpides N.C."/>
            <person name="Klenk H.P."/>
            <person name="Detter J.C."/>
        </authorList>
    </citation>
    <scope>NUCLEOTIDE SEQUENCE [LARGE SCALE GENOMIC DNA]</scope>
    <source>
        <strain evidence="3">DSM 16069 / KCTC 12182 / SW-125</strain>
    </source>
</reference>
<keyword evidence="1" id="KW-0472">Membrane</keyword>
<evidence type="ECO:0000313" key="2">
    <source>
        <dbReference type="EMBL" id="ACV26098.1"/>
    </source>
</evidence>
<dbReference type="RefSeq" id="WP_012800612.1">
    <property type="nucleotide sequence ID" value="NC_013166.1"/>
</dbReference>
<dbReference type="OrthoDB" id="370375at2"/>
<feature type="transmembrane region" description="Helical" evidence="1">
    <location>
        <begin position="107"/>
        <end position="127"/>
    </location>
</feature>
<dbReference type="EMBL" id="CP001707">
    <property type="protein sequence ID" value="ACV26098.1"/>
    <property type="molecule type" value="Genomic_DNA"/>
</dbReference>
<feature type="transmembrane region" description="Helical" evidence="1">
    <location>
        <begin position="20"/>
        <end position="43"/>
    </location>
</feature>
<proteinExistence type="predicted"/>
<protein>
    <recommendedName>
        <fullName evidence="4">Transmembrane protein</fullName>
    </recommendedName>
</protein>
<name>C7R9K7_KANKD</name>
<dbReference type="AlphaFoldDB" id="C7R9K7"/>
<evidence type="ECO:0000313" key="3">
    <source>
        <dbReference type="Proteomes" id="UP000001231"/>
    </source>
</evidence>
<dbReference type="HOGENOM" id="CLU_109263_0_1_6"/>
<dbReference type="Proteomes" id="UP000001231">
    <property type="component" value="Chromosome"/>
</dbReference>
<gene>
    <name evidence="2" type="ordered locus">Kkor_0678</name>
</gene>
<keyword evidence="1" id="KW-0812">Transmembrane</keyword>
<dbReference type="Pfam" id="PF10861">
    <property type="entry name" value="DUF2784"/>
    <property type="match status" value="1"/>
</dbReference>
<accession>C7R9K7</accession>
<dbReference type="eggNOG" id="ENOG50334WQ">
    <property type="taxonomic scope" value="Bacteria"/>
</dbReference>
<keyword evidence="1" id="KW-1133">Transmembrane helix</keyword>
<dbReference type="KEGG" id="kko:Kkor_0678"/>